<organism evidence="2 3">
    <name type="scientific">Paenibacillus artemisiicola</name>
    <dbReference type="NCBI Taxonomy" id="1172618"/>
    <lineage>
        <taxon>Bacteria</taxon>
        <taxon>Bacillati</taxon>
        <taxon>Bacillota</taxon>
        <taxon>Bacilli</taxon>
        <taxon>Bacillales</taxon>
        <taxon>Paenibacillaceae</taxon>
        <taxon>Paenibacillus</taxon>
    </lineage>
</organism>
<gene>
    <name evidence="2" type="ORF">I8J29_16435</name>
</gene>
<evidence type="ECO:0000313" key="3">
    <source>
        <dbReference type="Proteomes" id="UP000670947"/>
    </source>
</evidence>
<feature type="transmembrane region" description="Helical" evidence="1">
    <location>
        <begin position="39"/>
        <end position="61"/>
    </location>
</feature>
<accession>A0ABS3WBY2</accession>
<keyword evidence="1" id="KW-1133">Transmembrane helix</keyword>
<proteinExistence type="predicted"/>
<reference evidence="2 3" key="1">
    <citation type="submission" date="2021-03" db="EMBL/GenBank/DDBJ databases">
        <title>Paenibacillus artemisicola MWE-103 whole genome sequence.</title>
        <authorList>
            <person name="Ham Y.J."/>
        </authorList>
    </citation>
    <scope>NUCLEOTIDE SEQUENCE [LARGE SCALE GENOMIC DNA]</scope>
    <source>
        <strain evidence="2 3">MWE-103</strain>
    </source>
</reference>
<feature type="transmembrane region" description="Helical" evidence="1">
    <location>
        <begin position="68"/>
        <end position="87"/>
    </location>
</feature>
<keyword evidence="1" id="KW-0472">Membrane</keyword>
<evidence type="ECO:0008006" key="4">
    <source>
        <dbReference type="Google" id="ProtNLM"/>
    </source>
</evidence>
<dbReference type="RefSeq" id="WP_208848625.1">
    <property type="nucleotide sequence ID" value="NZ_JAGGDJ010000012.1"/>
</dbReference>
<name>A0ABS3WBY2_9BACL</name>
<evidence type="ECO:0000313" key="2">
    <source>
        <dbReference type="EMBL" id="MBO7745797.1"/>
    </source>
</evidence>
<protein>
    <recommendedName>
        <fullName evidence="4">TrbC/VIRB2 family protein</fullName>
    </recommendedName>
</protein>
<comment type="caution">
    <text evidence="2">The sequence shown here is derived from an EMBL/GenBank/DDBJ whole genome shotgun (WGS) entry which is preliminary data.</text>
</comment>
<dbReference type="Proteomes" id="UP000670947">
    <property type="component" value="Unassembled WGS sequence"/>
</dbReference>
<keyword evidence="3" id="KW-1185">Reference proteome</keyword>
<sequence>MKPTKAQLALRIVVLSLTIFVIIAPVAFAETPGEKLGRSITTNVNALIPAVLGIIAVFFLISRDWFKMISAFAIALVVAVFMNWTWVGNIATKLYNAFIA</sequence>
<dbReference type="EMBL" id="JAGGDJ010000012">
    <property type="protein sequence ID" value="MBO7745797.1"/>
    <property type="molecule type" value="Genomic_DNA"/>
</dbReference>
<evidence type="ECO:0000256" key="1">
    <source>
        <dbReference type="SAM" id="Phobius"/>
    </source>
</evidence>
<keyword evidence="1" id="KW-0812">Transmembrane</keyword>